<accession>A0A4D6HHC3</accession>
<organism evidence="2 3">
    <name type="scientific">Halapricum salinum</name>
    <dbReference type="NCBI Taxonomy" id="1457250"/>
    <lineage>
        <taxon>Archaea</taxon>
        <taxon>Methanobacteriati</taxon>
        <taxon>Methanobacteriota</taxon>
        <taxon>Stenosarchaea group</taxon>
        <taxon>Halobacteria</taxon>
        <taxon>Halobacteriales</taxon>
        <taxon>Haloarculaceae</taxon>
        <taxon>Halapricum</taxon>
    </lineage>
</organism>
<evidence type="ECO:0008006" key="4">
    <source>
        <dbReference type="Google" id="ProtNLM"/>
    </source>
</evidence>
<dbReference type="OrthoDB" id="222305at2157"/>
<dbReference type="STRING" id="1457250.GCA_000755225_02087"/>
<gene>
    <name evidence="2" type="ORF">DV733_16040</name>
</gene>
<keyword evidence="3" id="KW-1185">Reference proteome</keyword>
<evidence type="ECO:0000313" key="3">
    <source>
        <dbReference type="Proteomes" id="UP000296706"/>
    </source>
</evidence>
<dbReference type="InterPro" id="IPR049804">
    <property type="entry name" value="Choice_anch_L"/>
</dbReference>
<evidence type="ECO:0000256" key="1">
    <source>
        <dbReference type="SAM" id="MobiDB-lite"/>
    </source>
</evidence>
<dbReference type="AlphaFoldDB" id="A0A4D6HHC3"/>
<feature type="region of interest" description="Disordered" evidence="1">
    <location>
        <begin position="135"/>
        <end position="155"/>
    </location>
</feature>
<feature type="region of interest" description="Disordered" evidence="1">
    <location>
        <begin position="616"/>
        <end position="642"/>
    </location>
</feature>
<dbReference type="KEGG" id="hsn:DV733_16040"/>
<feature type="compositionally biased region" description="Acidic residues" evidence="1">
    <location>
        <begin position="489"/>
        <end position="503"/>
    </location>
</feature>
<sequence length="642" mass="67653">MTDDSNGLSRRKILGGLGVMGGAGLIGGATTTSLLWDEEKFGNESDPNVLQGGELDLGVDWEVRYYDWIDSTDELIAISDTNEDGEPDMVDQPGPIIDLTDVKPGDVMEATLSAHVYGNPAFLGWHYQEHADEDNGITEPEDKVNGHTPDQSDGDPYAAGLGLGAAGLLGDALRRRLQDEEDDSTLSARQVFKGAALGAAGLVGLGAATGSAAAASPTVTDTLAGSLTPQDLADTLVSGAGDITVTNVTYQGAEQSAGTFTDGADAIGIDEGIILSSGYAFDVEGPNDDTNLTVNSVDTEPADDPDLASLSSFGMYDQCILEIEFEVPNDAEEVFFSYVFGSEEYNEFVGSNFEDVFGFFVNGTNVATVDDPTDGTQPVTINSINNGENSDLYIDNTDGSLDTQMDGLTVVLDVSGQVNPGETNTLKLAIADASDNSLDSWVLIEGESFSTVPPAEETDDGELDDVMNCVIWYDDGDNIPGEIWTGETELPDGTEDSPDDELDDATKEDYVMEIGMAQQPSDIVDTDAAVFAGTVAEMDGTDVLFNAQDSLAGSVATDFQGTYCYQNSDTEYIGVLCWVPTDIPGVNDNVIQTDRLAFQFGFDAIQCRHNVGNDGAPMAGTLGEADAENNAQSPGGDTPTPE</sequence>
<reference evidence="2 3" key="1">
    <citation type="journal article" date="2019" name="Nat. Commun.">
        <title>A new type of DNA phosphorothioation-based antiviral system in archaea.</title>
        <authorList>
            <person name="Xiong L."/>
            <person name="Liu S."/>
            <person name="Chen S."/>
            <person name="Xiao Y."/>
            <person name="Zhu B."/>
            <person name="Gao Y."/>
            <person name="Zhang Y."/>
            <person name="Chen B."/>
            <person name="Luo J."/>
            <person name="Deng Z."/>
            <person name="Chen X."/>
            <person name="Wang L."/>
            <person name="Chen S."/>
        </authorList>
    </citation>
    <scope>NUCLEOTIDE SEQUENCE [LARGE SCALE GENOMIC DNA]</scope>
    <source>
        <strain evidence="2 3">CBA1105</strain>
    </source>
</reference>
<dbReference type="RefSeq" id="WP_049992974.1">
    <property type="nucleotide sequence ID" value="NZ_CP031310.1"/>
</dbReference>
<dbReference type="GeneID" id="39849401"/>
<dbReference type="EMBL" id="CP031310">
    <property type="protein sequence ID" value="QCC52648.1"/>
    <property type="molecule type" value="Genomic_DNA"/>
</dbReference>
<feature type="region of interest" description="Disordered" evidence="1">
    <location>
        <begin position="481"/>
        <end position="503"/>
    </location>
</feature>
<protein>
    <recommendedName>
        <fullName evidence="4">SipW-cognate class signal peptide</fullName>
    </recommendedName>
</protein>
<dbReference type="NCBIfam" id="NF038133">
    <property type="entry name" value="choice_anch_L"/>
    <property type="match status" value="1"/>
</dbReference>
<proteinExistence type="predicted"/>
<dbReference type="InterPro" id="IPR006311">
    <property type="entry name" value="TAT_signal"/>
</dbReference>
<name>A0A4D6HHC3_9EURY</name>
<dbReference type="Proteomes" id="UP000296706">
    <property type="component" value="Chromosome"/>
</dbReference>
<dbReference type="PROSITE" id="PS51318">
    <property type="entry name" value="TAT"/>
    <property type="match status" value="1"/>
</dbReference>
<evidence type="ECO:0000313" key="2">
    <source>
        <dbReference type="EMBL" id="QCC52648.1"/>
    </source>
</evidence>